<organism evidence="1 2">
    <name type="scientific">Alkalispirochaeta americana</name>
    <dbReference type="NCBI Taxonomy" id="159291"/>
    <lineage>
        <taxon>Bacteria</taxon>
        <taxon>Pseudomonadati</taxon>
        <taxon>Spirochaetota</taxon>
        <taxon>Spirochaetia</taxon>
        <taxon>Spirochaetales</taxon>
        <taxon>Spirochaetaceae</taxon>
        <taxon>Alkalispirochaeta</taxon>
    </lineage>
</organism>
<dbReference type="RefSeq" id="WP_076489756.1">
    <property type="nucleotide sequence ID" value="NZ_FTMS01000019.1"/>
</dbReference>
<proteinExistence type="predicted"/>
<dbReference type="EMBL" id="FTMS01000019">
    <property type="protein sequence ID" value="SIQ95164.1"/>
    <property type="molecule type" value="Genomic_DNA"/>
</dbReference>
<sequence>MKHPAKHPGSILGGAALLLAALILTLITLAAILEFSWSSRVERQLTHLLKDQGAQGTITFRPREGVLRITDLSWPLQERTIRLRARSVEFHMQRGELLRKLIIDKSHPLSGISLHLKDGQVLRDRGFPKEGTALQEGHPPRDRPLMELKEARVTLEGSLPGSEGFPGELVQLLQGTPSTRTVEELSVEGNLQEFTAHYLPGGLGELALESFRFSAQGSQVTTQPFLSLRNRGELHIHLEGSQGNFHPGQGFHDLLNSRWAGLSDLLPRREIVFSRTEVKARREDQTVTLEKGYLQADRVQGTLSGSAALTGKDKLDNLQGSLTIEDLADDLRRLAAPVIFVFTRGGLIPRRGPFTLSFNSRGLSLH</sequence>
<dbReference type="Proteomes" id="UP000186400">
    <property type="component" value="Unassembled WGS sequence"/>
</dbReference>
<name>A0A1N6WYG0_9SPIO</name>
<protein>
    <submittedName>
        <fullName evidence="1">Uncharacterized protein</fullName>
    </submittedName>
</protein>
<evidence type="ECO:0000313" key="1">
    <source>
        <dbReference type="EMBL" id="SIQ95164.1"/>
    </source>
</evidence>
<dbReference type="AlphaFoldDB" id="A0A1N6WYG0"/>
<reference evidence="1 2" key="1">
    <citation type="submission" date="2017-01" db="EMBL/GenBank/DDBJ databases">
        <authorList>
            <person name="Mah S.A."/>
            <person name="Swanson W.J."/>
            <person name="Moy G.W."/>
            <person name="Vacquier V.D."/>
        </authorList>
    </citation>
    <scope>NUCLEOTIDE SEQUENCE [LARGE SCALE GENOMIC DNA]</scope>
    <source>
        <strain evidence="1 2">ASpG1</strain>
    </source>
</reference>
<keyword evidence="2" id="KW-1185">Reference proteome</keyword>
<dbReference type="OrthoDB" id="9963290at2"/>
<gene>
    <name evidence="1" type="ORF">SAMN05920897_11940</name>
</gene>
<evidence type="ECO:0000313" key="2">
    <source>
        <dbReference type="Proteomes" id="UP000186400"/>
    </source>
</evidence>
<accession>A0A1N6WYG0</accession>